<protein>
    <recommendedName>
        <fullName evidence="4">DUF3185 family protein</fullName>
    </recommendedName>
</protein>
<evidence type="ECO:0000313" key="3">
    <source>
        <dbReference type="Proteomes" id="UP000295479"/>
    </source>
</evidence>
<dbReference type="RefSeq" id="WP_132007620.1">
    <property type="nucleotide sequence ID" value="NZ_SMFK01000011.1"/>
</dbReference>
<dbReference type="AlphaFoldDB" id="A0A4R5C8Y9"/>
<evidence type="ECO:0000313" key="2">
    <source>
        <dbReference type="EMBL" id="TDD95259.1"/>
    </source>
</evidence>
<accession>A0A4R5C8Y9</accession>
<dbReference type="EMBL" id="SMFK01000011">
    <property type="protein sequence ID" value="TDD95259.1"/>
    <property type="molecule type" value="Genomic_DNA"/>
</dbReference>
<keyword evidence="1" id="KW-1133">Transmembrane helix</keyword>
<organism evidence="2 3">
    <name type="scientific">Flavobacterium cellulosilyticum</name>
    <dbReference type="NCBI Taxonomy" id="2541731"/>
    <lineage>
        <taxon>Bacteria</taxon>
        <taxon>Pseudomonadati</taxon>
        <taxon>Bacteroidota</taxon>
        <taxon>Flavobacteriia</taxon>
        <taxon>Flavobacteriales</taxon>
        <taxon>Flavobacteriaceae</taxon>
        <taxon>Flavobacterium</taxon>
    </lineage>
</organism>
<dbReference type="OrthoDB" id="1370726at2"/>
<feature type="transmembrane region" description="Helical" evidence="1">
    <location>
        <begin position="51"/>
        <end position="69"/>
    </location>
</feature>
<evidence type="ECO:0000256" key="1">
    <source>
        <dbReference type="SAM" id="Phobius"/>
    </source>
</evidence>
<proteinExistence type="predicted"/>
<name>A0A4R5C8Y9_9FLAO</name>
<keyword evidence="3" id="KW-1185">Reference proteome</keyword>
<comment type="caution">
    <text evidence="2">The sequence shown here is derived from an EMBL/GenBank/DDBJ whole genome shotgun (WGS) entry which is preliminary data.</text>
</comment>
<dbReference type="Proteomes" id="UP000295479">
    <property type="component" value="Unassembled WGS sequence"/>
</dbReference>
<evidence type="ECO:0008006" key="4">
    <source>
        <dbReference type="Google" id="ProtNLM"/>
    </source>
</evidence>
<reference evidence="2 3" key="1">
    <citation type="submission" date="2019-03" db="EMBL/GenBank/DDBJ databases">
        <title>Flavobacterium AR-3-4 sp. nov. isolated from arctic soil.</title>
        <authorList>
            <person name="Chaudhary D.K."/>
        </authorList>
    </citation>
    <scope>NUCLEOTIDE SEQUENCE [LARGE SCALE GENOMIC DNA]</scope>
    <source>
        <strain evidence="2 3">AR-3-4</strain>
    </source>
</reference>
<gene>
    <name evidence="2" type="ORF">E0F76_14545</name>
</gene>
<keyword evidence="1" id="KW-0472">Membrane</keyword>
<sequence length="74" mass="7937">MNSSKIIASILILASLGMGYLGFNKISENTNQVNLLGIEIEASNKSGQQEGYLFVGIAVLLFLGGIYTLNKSQK</sequence>
<keyword evidence="1" id="KW-0812">Transmembrane</keyword>